<dbReference type="EMBL" id="MCGT01000001">
    <property type="protein sequence ID" value="ORX62831.1"/>
    <property type="molecule type" value="Genomic_DNA"/>
</dbReference>
<keyword evidence="7" id="KW-0482">Metalloprotease</keyword>
<dbReference type="PANTHER" id="PTHR11733">
    <property type="entry name" value="ZINC METALLOPROTEASE FAMILY M13 NEPRILYSIN-RELATED"/>
    <property type="match status" value="1"/>
</dbReference>
<reference evidence="10 11" key="1">
    <citation type="submission" date="2016-07" db="EMBL/GenBank/DDBJ databases">
        <title>Pervasive Adenine N6-methylation of Active Genes in Fungi.</title>
        <authorList>
            <consortium name="DOE Joint Genome Institute"/>
            <person name="Mondo S.J."/>
            <person name="Dannebaum R.O."/>
            <person name="Kuo R.C."/>
            <person name="Labutti K."/>
            <person name="Haridas S."/>
            <person name="Kuo A."/>
            <person name="Salamov A."/>
            <person name="Ahrendt S.R."/>
            <person name="Lipzen A."/>
            <person name="Sullivan W."/>
            <person name="Andreopoulos W.B."/>
            <person name="Clum A."/>
            <person name="Lindquist E."/>
            <person name="Daum C."/>
            <person name="Ramamoorthy G.K."/>
            <person name="Gryganskyi A."/>
            <person name="Culley D."/>
            <person name="Magnuson J.K."/>
            <person name="James T.Y."/>
            <person name="O'Malley M.A."/>
            <person name="Stajich J.E."/>
            <person name="Spatafora J.W."/>
            <person name="Visel A."/>
            <person name="Grigoriev I.V."/>
        </authorList>
    </citation>
    <scope>NUCLEOTIDE SEQUENCE [LARGE SCALE GENOMIC DNA]</scope>
    <source>
        <strain evidence="10 11">NRRL 3301</strain>
    </source>
</reference>
<dbReference type="CDD" id="cd08662">
    <property type="entry name" value="M13"/>
    <property type="match status" value="1"/>
</dbReference>
<gene>
    <name evidence="10" type="ORF">DM01DRAFT_1403270</name>
</gene>
<dbReference type="InterPro" id="IPR008753">
    <property type="entry name" value="Peptidase_M13_N"/>
</dbReference>
<dbReference type="GO" id="GO:0005886">
    <property type="term" value="C:plasma membrane"/>
    <property type="evidence" value="ECO:0007669"/>
    <property type="project" value="TreeGrafter"/>
</dbReference>
<accession>A0A1X2GXL7</accession>
<dbReference type="Pfam" id="PF05649">
    <property type="entry name" value="Peptidase_M13_N"/>
    <property type="match status" value="1"/>
</dbReference>
<dbReference type="InterPro" id="IPR000718">
    <property type="entry name" value="Peptidase_M13"/>
</dbReference>
<sequence length="720" mass="81356">MPILPTLLGLSSQKVCNTPVCHQIAETLKHDVDFNLDPCQDFYAFTCGGWIPSAVLPPDQSQVSIISNLDNKHVETIHRILEGSFEDLARRSSHSSLWNDPEIDRANFALVKNYYNSCMDQAALDRLGSAPVYPSLVDILNYTDLTDALLKLVDNANHALVRFTIGTDDKEPSKNRIWIDIGHFMAPSKSNYKDQPFVEKYKERLFNLMHAIIGPGVDLANPDVASTLARTKFQLLTTEQLHTAIDRFILVEMFLADTTLEAEDALNPALSYNPITVNSLEEKYPVLDWRRILATMVPDPSFIPEEVLVTAISYLENLTTWLQTTHDIDALLHDYFLVRHAYIKAPLMSEKINLLYSAINDDLFSGVNKLSPLWKRCTEQVSADFGPLTGRYYIMENFGGEDERLALLNFLDGIHDSWRSNLPKLDWLDKQTLEYAMLKLSKITRQAGYSIKSPDVRSPSSLRDYYDGLAMNAAAYYENVESVYRWSYSELLDKLLKPVDKDEWEMSPQTVNAYYTPTANQMVVTAGISAPPYYLPEAPDYLNYGALGVVAAHEITHAFDNDGRLYNGDGELKNWWTNETLQKFNDKTQCFIDQYSKFVEKNDKGEEQHLNGKLTLSENLADNGGIAVSYAAYQAVAKVKPQETLPGINLTPDQLFFINLGRAWCTKATPASIMNQIQTDPHSTSRARVNGMVQNLEAFAQVFKCPVNSPMNPQTKCKVW</sequence>
<dbReference type="InterPro" id="IPR024079">
    <property type="entry name" value="MetalloPept_cat_dom_sf"/>
</dbReference>
<dbReference type="InterPro" id="IPR042089">
    <property type="entry name" value="Peptidase_M13_dom_2"/>
</dbReference>
<comment type="cofactor">
    <cofactor evidence="1">
        <name>Zn(2+)</name>
        <dbReference type="ChEBI" id="CHEBI:29105"/>
    </cofactor>
</comment>
<keyword evidence="5" id="KW-0378">Hydrolase</keyword>
<organism evidence="10 11">
    <name type="scientific">Hesseltinella vesiculosa</name>
    <dbReference type="NCBI Taxonomy" id="101127"/>
    <lineage>
        <taxon>Eukaryota</taxon>
        <taxon>Fungi</taxon>
        <taxon>Fungi incertae sedis</taxon>
        <taxon>Mucoromycota</taxon>
        <taxon>Mucoromycotina</taxon>
        <taxon>Mucoromycetes</taxon>
        <taxon>Mucorales</taxon>
        <taxon>Cunninghamellaceae</taxon>
        <taxon>Hesseltinella</taxon>
    </lineage>
</organism>
<feature type="domain" description="Peptidase M13 N-terminal" evidence="9">
    <location>
        <begin position="38"/>
        <end position="449"/>
    </location>
</feature>
<protein>
    <submittedName>
        <fullName evidence="10">Zincin</fullName>
    </submittedName>
</protein>
<dbReference type="Gene3D" id="1.10.1380.10">
    <property type="entry name" value="Neutral endopeptidase , domain2"/>
    <property type="match status" value="1"/>
</dbReference>
<proteinExistence type="inferred from homology"/>
<evidence type="ECO:0000256" key="5">
    <source>
        <dbReference type="ARBA" id="ARBA00022801"/>
    </source>
</evidence>
<evidence type="ECO:0000256" key="3">
    <source>
        <dbReference type="ARBA" id="ARBA00022670"/>
    </source>
</evidence>
<dbReference type="STRING" id="101127.A0A1X2GXL7"/>
<dbReference type="GO" id="GO:0046872">
    <property type="term" value="F:metal ion binding"/>
    <property type="evidence" value="ECO:0007669"/>
    <property type="project" value="UniProtKB-KW"/>
</dbReference>
<evidence type="ECO:0000259" key="8">
    <source>
        <dbReference type="Pfam" id="PF01431"/>
    </source>
</evidence>
<name>A0A1X2GXL7_9FUNG</name>
<dbReference type="SUPFAM" id="SSF55486">
    <property type="entry name" value="Metalloproteases ('zincins'), catalytic domain"/>
    <property type="match status" value="1"/>
</dbReference>
<evidence type="ECO:0000256" key="2">
    <source>
        <dbReference type="ARBA" id="ARBA00007357"/>
    </source>
</evidence>
<dbReference type="PANTHER" id="PTHR11733:SF167">
    <property type="entry name" value="FI17812P1-RELATED"/>
    <property type="match status" value="1"/>
</dbReference>
<dbReference type="Gene3D" id="3.40.390.10">
    <property type="entry name" value="Collagenase (Catalytic Domain)"/>
    <property type="match status" value="1"/>
</dbReference>
<evidence type="ECO:0000256" key="1">
    <source>
        <dbReference type="ARBA" id="ARBA00001947"/>
    </source>
</evidence>
<evidence type="ECO:0000313" key="11">
    <source>
        <dbReference type="Proteomes" id="UP000242146"/>
    </source>
</evidence>
<keyword evidence="3" id="KW-0645">Protease</keyword>
<evidence type="ECO:0000256" key="4">
    <source>
        <dbReference type="ARBA" id="ARBA00022723"/>
    </source>
</evidence>
<dbReference type="Proteomes" id="UP000242146">
    <property type="component" value="Unassembled WGS sequence"/>
</dbReference>
<dbReference type="PROSITE" id="PS51885">
    <property type="entry name" value="NEPRILYSIN"/>
    <property type="match status" value="1"/>
</dbReference>
<dbReference type="PRINTS" id="PR00786">
    <property type="entry name" value="NEPRILYSIN"/>
</dbReference>
<feature type="domain" description="Peptidase M13 C-terminal" evidence="8">
    <location>
        <begin position="512"/>
        <end position="719"/>
    </location>
</feature>
<dbReference type="OrthoDB" id="6475849at2759"/>
<dbReference type="GO" id="GO:0004222">
    <property type="term" value="F:metalloendopeptidase activity"/>
    <property type="evidence" value="ECO:0007669"/>
    <property type="project" value="InterPro"/>
</dbReference>
<comment type="caution">
    <text evidence="10">The sequence shown here is derived from an EMBL/GenBank/DDBJ whole genome shotgun (WGS) entry which is preliminary data.</text>
</comment>
<dbReference type="AlphaFoldDB" id="A0A1X2GXL7"/>
<dbReference type="InterPro" id="IPR018497">
    <property type="entry name" value="Peptidase_M13_C"/>
</dbReference>
<dbReference type="Pfam" id="PF01431">
    <property type="entry name" value="Peptidase_M13"/>
    <property type="match status" value="1"/>
</dbReference>
<keyword evidence="4" id="KW-0479">Metal-binding</keyword>
<evidence type="ECO:0000313" key="10">
    <source>
        <dbReference type="EMBL" id="ORX62831.1"/>
    </source>
</evidence>
<keyword evidence="11" id="KW-1185">Reference proteome</keyword>
<dbReference type="GO" id="GO:0016485">
    <property type="term" value="P:protein processing"/>
    <property type="evidence" value="ECO:0007669"/>
    <property type="project" value="TreeGrafter"/>
</dbReference>
<evidence type="ECO:0000259" key="9">
    <source>
        <dbReference type="Pfam" id="PF05649"/>
    </source>
</evidence>
<comment type="similarity">
    <text evidence="2">Belongs to the peptidase M13 family.</text>
</comment>
<evidence type="ECO:0000256" key="6">
    <source>
        <dbReference type="ARBA" id="ARBA00022833"/>
    </source>
</evidence>
<keyword evidence="6" id="KW-0862">Zinc</keyword>
<evidence type="ECO:0000256" key="7">
    <source>
        <dbReference type="ARBA" id="ARBA00023049"/>
    </source>
</evidence>